<comment type="caution">
    <text evidence="1">The sequence shown here is derived from an EMBL/GenBank/DDBJ whole genome shotgun (WGS) entry which is preliminary data.</text>
</comment>
<reference evidence="1 2" key="1">
    <citation type="submission" date="2020-08" db="EMBL/GenBank/DDBJ databases">
        <title>Genomic Encyclopedia of Type Strains, Phase IV (KMG-V): Genome sequencing to study the core and pangenomes of soil and plant-associated prokaryotes.</title>
        <authorList>
            <person name="Whitman W."/>
        </authorList>
    </citation>
    <scope>NUCLEOTIDE SEQUENCE [LARGE SCALE GENOMIC DNA]</scope>
    <source>
        <strain evidence="1 2">M8US30</strain>
    </source>
</reference>
<protein>
    <submittedName>
        <fullName evidence="1">Uncharacterized protein</fullName>
    </submittedName>
</protein>
<evidence type="ECO:0000313" key="2">
    <source>
        <dbReference type="Proteomes" id="UP000569092"/>
    </source>
</evidence>
<dbReference type="EMBL" id="JACHDZ010000004">
    <property type="protein sequence ID" value="MBB5344586.1"/>
    <property type="molecule type" value="Genomic_DNA"/>
</dbReference>
<accession>A0A7W8JAQ6</accession>
<dbReference type="AlphaFoldDB" id="A0A7W8JAQ6"/>
<proteinExistence type="predicted"/>
<organism evidence="1 2">
    <name type="scientific">Tunturiibacter lichenicola</name>
    <dbReference type="NCBI Taxonomy" id="2051959"/>
    <lineage>
        <taxon>Bacteria</taxon>
        <taxon>Pseudomonadati</taxon>
        <taxon>Acidobacteriota</taxon>
        <taxon>Terriglobia</taxon>
        <taxon>Terriglobales</taxon>
        <taxon>Acidobacteriaceae</taxon>
        <taxon>Tunturiibacter</taxon>
    </lineage>
</organism>
<sequence>MKILSIVTETTQLRHTVVSGTQSEPALEHAALSKLALPMNVSDGAGLATLFKTLCSLIEHEAPDEIAILQAGKAKFGNSSSVRIKVEAVIQLAADHCKVACQLVAPQTLRTKEKKFSSIAGKTPEVVFNAGAPFTPKVMNDAVLTGWTQLPK</sequence>
<name>A0A7W8JAQ6_9BACT</name>
<evidence type="ECO:0000313" key="1">
    <source>
        <dbReference type="EMBL" id="MBB5344586.1"/>
    </source>
</evidence>
<dbReference type="Proteomes" id="UP000569092">
    <property type="component" value="Unassembled WGS sequence"/>
</dbReference>
<gene>
    <name evidence="1" type="ORF">HDF10_002572</name>
</gene>